<comment type="function">
    <text evidence="1">Crystallins are the dominant structural components of the vertebrate eye lens.</text>
</comment>
<dbReference type="Pfam" id="PF00566">
    <property type="entry name" value="RabGAP-TBC"/>
    <property type="match status" value="2"/>
</dbReference>
<sequence>MDCPELSSHFSRCNSIRVESGAWVLYERPNFMGCQYILSRGEYPDYQHWMGYNDSVRSCRMVRNHTGTFRIRLYERPDFQGQIMECSEDWPSLYDRFRHREIQSCNVLDGAWVFYEHPNYRGLRIASRIGTAQKPFKINNSLGVKDSPEWLRDDIDMRKYFHEVGVEQAVLHRQQSLPHRPVIPLVARMADQNTSGTPAMTEREASRLDKFRQVLAGPNTDLEELRKLSWSGIPRQVRPITWKLLSGYLPANAERRESTLQRKRQEYFGFIEQYYDSRNDEHHQDTYRQIHIDIPRMSPESLVLQPKVTEIHIDIPRTNPLIPLFQQASVQEIFERILFIWAIRHPASGYVQGINDLVTPFFVVYVFEYIVLTKSMGHNPQKSQNLPMRTADSDERLGRAQRTGGVLDCTNAVGGLEAGQPFTKPQHCKYSQQPTGPVSQSSPYSLRCDMLQTAPFTFLCLHPANISHFFPCDNYTFAQPGIQRKVKALEELVSRIDETVHRHMQQYEVEYLQFAFRWMNNLLMRELPLRCTIRLWDTYQAEPEGFSHFHLYVCAAFLVRWRKEILEEKDFQGLMILLQNLPTMHWGNEEVSVLLAEAYRLKFAFADAPNHYKR</sequence>
<evidence type="ECO:0000256" key="1">
    <source>
        <dbReference type="ARBA" id="ARBA00003689"/>
    </source>
</evidence>
<keyword evidence="8" id="KW-1185">Reference proteome</keyword>
<dbReference type="FunFam" id="1.10.472.80:FF:000001">
    <property type="entry name" value="TBC1 domain family member 22B"/>
    <property type="match status" value="1"/>
</dbReference>
<dbReference type="PANTHER" id="PTHR11818">
    <property type="entry name" value="BETA/GAMMA CRYSTALLIN"/>
    <property type="match status" value="1"/>
</dbReference>
<dbReference type="FunFam" id="1.10.10.750:FF:000009">
    <property type="entry name" value="TBC1 domain family member 22A"/>
    <property type="match status" value="1"/>
</dbReference>
<feature type="domain" description="Beta/gamma crystallin 'Greek key'" evidence="6">
    <location>
        <begin position="69"/>
        <end position="109"/>
    </location>
</feature>
<dbReference type="SUPFAM" id="SSF47923">
    <property type="entry name" value="Ypt/Rab-GAP domain of gyp1p"/>
    <property type="match status" value="3"/>
</dbReference>
<dbReference type="PROSITE" id="PS50915">
    <property type="entry name" value="CRYSTALLIN_BETA_GAMMA"/>
    <property type="match status" value="2"/>
</dbReference>
<comment type="caution">
    <text evidence="7">The sequence shown here is derived from an EMBL/GenBank/DDBJ whole genome shotgun (WGS) entry which is preliminary data.</text>
</comment>
<dbReference type="GO" id="GO:0007601">
    <property type="term" value="P:visual perception"/>
    <property type="evidence" value="ECO:0007669"/>
    <property type="project" value="TreeGrafter"/>
</dbReference>
<dbReference type="Gene3D" id="1.10.8.270">
    <property type="entry name" value="putative rabgap domain of human tbc1 domain family member 14 like domains"/>
    <property type="match status" value="1"/>
</dbReference>
<dbReference type="PROSITE" id="PS50086">
    <property type="entry name" value="TBC_RABGAP"/>
    <property type="match status" value="1"/>
</dbReference>
<dbReference type="Gene3D" id="1.10.472.80">
    <property type="entry name" value="Ypt/Rab-GAP domain of gyp1p, domain 3"/>
    <property type="match status" value="1"/>
</dbReference>
<dbReference type="Proteomes" id="UP000290572">
    <property type="component" value="Unassembled WGS sequence"/>
</dbReference>
<dbReference type="GO" id="GO:0005212">
    <property type="term" value="F:structural constituent of eye lens"/>
    <property type="evidence" value="ECO:0007669"/>
    <property type="project" value="UniProtKB-KW"/>
</dbReference>
<dbReference type="SMART" id="SM00164">
    <property type="entry name" value="TBC"/>
    <property type="match status" value="1"/>
</dbReference>
<evidence type="ECO:0000256" key="4">
    <source>
        <dbReference type="ARBA" id="ARBA00022737"/>
    </source>
</evidence>
<dbReference type="GO" id="GO:0002088">
    <property type="term" value="P:lens development in camera-type eye"/>
    <property type="evidence" value="ECO:0007669"/>
    <property type="project" value="TreeGrafter"/>
</dbReference>
<gene>
    <name evidence="7" type="ORF">ROHU_034589</name>
</gene>
<name>A0A498L6E5_LABRO</name>
<dbReference type="SMART" id="SM00247">
    <property type="entry name" value="XTALbg"/>
    <property type="match status" value="2"/>
</dbReference>
<dbReference type="STRING" id="84645.A0A498L6E5"/>
<dbReference type="EMBL" id="QBIY01013490">
    <property type="protein sequence ID" value="RXN03003.1"/>
    <property type="molecule type" value="Genomic_DNA"/>
</dbReference>
<evidence type="ECO:0000313" key="8">
    <source>
        <dbReference type="Proteomes" id="UP000290572"/>
    </source>
</evidence>
<dbReference type="InterPro" id="IPR001064">
    <property type="entry name" value="Beta/gamma_crystallin"/>
</dbReference>
<evidence type="ECO:0000313" key="7">
    <source>
        <dbReference type="EMBL" id="RXN03003.1"/>
    </source>
</evidence>
<evidence type="ECO:0007829" key="9">
    <source>
        <dbReference type="PeptideAtlas" id="A0A498L6E5"/>
    </source>
</evidence>
<keyword evidence="4" id="KW-0677">Repeat</keyword>
<comment type="similarity">
    <text evidence="2">Belongs to the beta/gamma-crystallin family.</text>
</comment>
<proteinExistence type="evidence at protein level"/>
<evidence type="ECO:0000259" key="6">
    <source>
        <dbReference type="PROSITE" id="PS50915"/>
    </source>
</evidence>
<dbReference type="SUPFAM" id="SSF49695">
    <property type="entry name" value="gamma-Crystallin-like"/>
    <property type="match status" value="1"/>
</dbReference>
<dbReference type="FunFam" id="2.60.20.10:FF:000003">
    <property type="entry name" value="Crystallin gamma S"/>
    <property type="match status" value="1"/>
</dbReference>
<keyword evidence="9" id="KW-1267">Proteomics identification</keyword>
<reference evidence="7 8" key="1">
    <citation type="submission" date="2018-03" db="EMBL/GenBank/DDBJ databases">
        <title>Draft genome sequence of Rohu Carp (Labeo rohita).</title>
        <authorList>
            <person name="Das P."/>
            <person name="Kushwaha B."/>
            <person name="Joshi C.G."/>
            <person name="Kumar D."/>
            <person name="Nagpure N.S."/>
            <person name="Sahoo L."/>
            <person name="Das S.P."/>
            <person name="Bit A."/>
            <person name="Patnaik S."/>
            <person name="Meher P.K."/>
            <person name="Jayasankar P."/>
            <person name="Koringa P.G."/>
            <person name="Patel N.V."/>
            <person name="Hinsu A.T."/>
            <person name="Kumar R."/>
            <person name="Pandey M."/>
            <person name="Agarwal S."/>
            <person name="Srivastava S."/>
            <person name="Singh M."/>
            <person name="Iquebal M.A."/>
            <person name="Jaiswal S."/>
            <person name="Angadi U.B."/>
            <person name="Kumar N."/>
            <person name="Raza M."/>
            <person name="Shah T.M."/>
            <person name="Rai A."/>
            <person name="Jena J.K."/>
        </authorList>
    </citation>
    <scope>NUCLEOTIDE SEQUENCE [LARGE SCALE GENOMIC DNA]</scope>
    <source>
        <strain evidence="7">DASCIFA01</strain>
        <tissue evidence="7">Testis</tissue>
    </source>
</reference>
<feature type="domain" description="Rab-GAP TBC" evidence="5">
    <location>
        <begin position="232"/>
        <end position="543"/>
    </location>
</feature>
<keyword evidence="3" id="KW-0273">Eye lens protein</keyword>
<feature type="domain" description="Beta/gamma crystallin 'Greek key'" evidence="6">
    <location>
        <begin position="21"/>
        <end position="63"/>
    </location>
</feature>
<dbReference type="InterPro" id="IPR000195">
    <property type="entry name" value="Rab-GAP-TBC_dom"/>
</dbReference>
<dbReference type="InterPro" id="IPR050252">
    <property type="entry name" value="Beta/Gamma-Crystallin"/>
</dbReference>
<accession>A0A498L6E5</accession>
<dbReference type="Gene3D" id="2.60.20.10">
    <property type="entry name" value="Crystallins"/>
    <property type="match status" value="2"/>
</dbReference>
<dbReference type="FunFam" id="2.60.20.10:FF:000001">
    <property type="entry name" value="Crystallin gamma S"/>
    <property type="match status" value="1"/>
</dbReference>
<evidence type="ECO:0000259" key="5">
    <source>
        <dbReference type="PROSITE" id="PS50086"/>
    </source>
</evidence>
<dbReference type="Pfam" id="PF00030">
    <property type="entry name" value="Crystall"/>
    <property type="match status" value="2"/>
</dbReference>
<dbReference type="InterPro" id="IPR011024">
    <property type="entry name" value="G_crystallin-like"/>
</dbReference>
<dbReference type="PRINTS" id="PR01367">
    <property type="entry name" value="BGCRYSTALLIN"/>
</dbReference>
<dbReference type="PANTHER" id="PTHR11818:SF126">
    <property type="entry name" value="CRYSTALLIN, GAMMA MX,-LIKE 2-RELATED"/>
    <property type="match status" value="1"/>
</dbReference>
<evidence type="ECO:0000256" key="3">
    <source>
        <dbReference type="ARBA" id="ARBA00022613"/>
    </source>
</evidence>
<dbReference type="InterPro" id="IPR035969">
    <property type="entry name" value="Rab-GAP_TBC_sf"/>
</dbReference>
<dbReference type="AlphaFoldDB" id="A0A498L6E5"/>
<organism evidence="7 8">
    <name type="scientific">Labeo rohita</name>
    <name type="common">Indian major carp</name>
    <name type="synonym">Cyprinus rohita</name>
    <dbReference type="NCBI Taxonomy" id="84645"/>
    <lineage>
        <taxon>Eukaryota</taxon>
        <taxon>Metazoa</taxon>
        <taxon>Chordata</taxon>
        <taxon>Craniata</taxon>
        <taxon>Vertebrata</taxon>
        <taxon>Euteleostomi</taxon>
        <taxon>Actinopterygii</taxon>
        <taxon>Neopterygii</taxon>
        <taxon>Teleostei</taxon>
        <taxon>Ostariophysi</taxon>
        <taxon>Cypriniformes</taxon>
        <taxon>Cyprinidae</taxon>
        <taxon>Labeoninae</taxon>
        <taxon>Labeonini</taxon>
        <taxon>Labeo</taxon>
    </lineage>
</organism>
<dbReference type="Gene3D" id="1.10.10.750">
    <property type="entry name" value="Ypt/Rab-GAP domain of gyp1p, domain 1"/>
    <property type="match status" value="1"/>
</dbReference>
<evidence type="ECO:0000256" key="2">
    <source>
        <dbReference type="ARBA" id="ARBA00009646"/>
    </source>
</evidence>
<protein>
    <submittedName>
        <fullName evidence="7">TBC1 domain family member 22A isoform X1</fullName>
    </submittedName>
</protein>